<organism evidence="1 2">
    <name type="scientific">Candidatus Roizmanbacteria bacterium RIFCSPHIGHO2_12_FULL_41_11</name>
    <dbReference type="NCBI Taxonomy" id="1802052"/>
    <lineage>
        <taxon>Bacteria</taxon>
        <taxon>Candidatus Roizmaniibacteriota</taxon>
    </lineage>
</organism>
<reference evidence="1 2" key="1">
    <citation type="journal article" date="2016" name="Nat. Commun.">
        <title>Thousands of microbial genomes shed light on interconnected biogeochemical processes in an aquifer system.</title>
        <authorList>
            <person name="Anantharaman K."/>
            <person name="Brown C.T."/>
            <person name="Hug L.A."/>
            <person name="Sharon I."/>
            <person name="Castelle C.J."/>
            <person name="Probst A.J."/>
            <person name="Thomas B.C."/>
            <person name="Singh A."/>
            <person name="Wilkins M.J."/>
            <person name="Karaoz U."/>
            <person name="Brodie E.L."/>
            <person name="Williams K.H."/>
            <person name="Hubbard S.S."/>
            <person name="Banfield J.F."/>
        </authorList>
    </citation>
    <scope>NUCLEOTIDE SEQUENCE [LARGE SCALE GENOMIC DNA]</scope>
</reference>
<name>A0A1F7I257_9BACT</name>
<comment type="caution">
    <text evidence="1">The sequence shown here is derived from an EMBL/GenBank/DDBJ whole genome shotgun (WGS) entry which is preliminary data.</text>
</comment>
<dbReference type="Proteomes" id="UP000176803">
    <property type="component" value="Unassembled WGS sequence"/>
</dbReference>
<gene>
    <name evidence="1" type="ORF">A3F03_00960</name>
</gene>
<accession>A0A1F7I257</accession>
<dbReference type="AlphaFoldDB" id="A0A1F7I257"/>
<protein>
    <submittedName>
        <fullName evidence="1">Uncharacterized protein</fullName>
    </submittedName>
</protein>
<evidence type="ECO:0000313" key="2">
    <source>
        <dbReference type="Proteomes" id="UP000176803"/>
    </source>
</evidence>
<proteinExistence type="predicted"/>
<dbReference type="EMBL" id="MGAC01000041">
    <property type="protein sequence ID" value="OGK37437.1"/>
    <property type="molecule type" value="Genomic_DNA"/>
</dbReference>
<sequence length="270" mass="30262">MKGGEKIMTERTIPKEAHKKGLAIFDLLRRVNIDGSLAQDREWPPRTIIKSWHNEGSIAENNITKAVAMGVPIPLVGFWGVGDKTTPDNHDEGFLRQLQTLSTSVSQVYGPGMEFILLLADGHALFNGYSHAHEYLGQVGYLAGQLGILTRMLSDLYEEWGIVLPSAHDPIDTSSSALYGIWNREKYTRQKAQLIESAARHHRNGASSEQAAYWYYVMREQEKEPLSTAFSSALLFANTGPDLGGWLLPKHTMPILYMQTKPPWFQNGNH</sequence>
<evidence type="ECO:0000313" key="1">
    <source>
        <dbReference type="EMBL" id="OGK37437.1"/>
    </source>
</evidence>